<protein>
    <submittedName>
        <fullName evidence="2">Uncharacterized protein</fullName>
    </submittedName>
</protein>
<accession>A0A834JL03</accession>
<keyword evidence="3" id="KW-1185">Reference proteome</keyword>
<evidence type="ECO:0000313" key="3">
    <source>
        <dbReference type="Proteomes" id="UP000617340"/>
    </source>
</evidence>
<proteinExistence type="predicted"/>
<dbReference type="EMBL" id="JACSDZ010000012">
    <property type="protein sequence ID" value="KAF7389992.1"/>
    <property type="molecule type" value="Genomic_DNA"/>
</dbReference>
<comment type="caution">
    <text evidence="2">The sequence shown here is derived from an EMBL/GenBank/DDBJ whole genome shotgun (WGS) entry which is preliminary data.</text>
</comment>
<evidence type="ECO:0000256" key="1">
    <source>
        <dbReference type="SAM" id="MobiDB-lite"/>
    </source>
</evidence>
<evidence type="ECO:0000313" key="2">
    <source>
        <dbReference type="EMBL" id="KAF7389992.1"/>
    </source>
</evidence>
<reference evidence="2" key="1">
    <citation type="journal article" date="2020" name="G3 (Bethesda)">
        <title>High-Quality Assemblies for Three Invasive Social Wasps from the &lt;i&gt;Vespula&lt;/i&gt; Genus.</title>
        <authorList>
            <person name="Harrop T.W.R."/>
            <person name="Guhlin J."/>
            <person name="McLaughlin G.M."/>
            <person name="Permina E."/>
            <person name="Stockwell P."/>
            <person name="Gilligan J."/>
            <person name="Le Lec M.F."/>
            <person name="Gruber M.A.M."/>
            <person name="Quinn O."/>
            <person name="Lovegrove M."/>
            <person name="Duncan E.J."/>
            <person name="Remnant E.J."/>
            <person name="Van Eeckhoven J."/>
            <person name="Graham B."/>
            <person name="Knapp R.A."/>
            <person name="Langford K.W."/>
            <person name="Kronenberg Z."/>
            <person name="Press M.O."/>
            <person name="Eacker S.M."/>
            <person name="Wilson-Rankin E.E."/>
            <person name="Purcell J."/>
            <person name="Lester P.J."/>
            <person name="Dearden P.K."/>
        </authorList>
    </citation>
    <scope>NUCLEOTIDE SEQUENCE</scope>
    <source>
        <strain evidence="2">Linc-1</strain>
    </source>
</reference>
<feature type="compositionally biased region" description="Acidic residues" evidence="1">
    <location>
        <begin position="47"/>
        <end position="59"/>
    </location>
</feature>
<sequence length="68" mass="7447">MVVASGIGGGFGDGRWRRRFVGEGWAGWVGGWVGCSGIEYRRGRGEGEEEEEVEEVEEEMVARVSPQS</sequence>
<organism evidence="2 3">
    <name type="scientific">Vespula germanica</name>
    <name type="common">German yellow jacket</name>
    <name type="synonym">Paravespula germanica</name>
    <dbReference type="NCBI Taxonomy" id="30212"/>
    <lineage>
        <taxon>Eukaryota</taxon>
        <taxon>Metazoa</taxon>
        <taxon>Ecdysozoa</taxon>
        <taxon>Arthropoda</taxon>
        <taxon>Hexapoda</taxon>
        <taxon>Insecta</taxon>
        <taxon>Pterygota</taxon>
        <taxon>Neoptera</taxon>
        <taxon>Endopterygota</taxon>
        <taxon>Hymenoptera</taxon>
        <taxon>Apocrita</taxon>
        <taxon>Aculeata</taxon>
        <taxon>Vespoidea</taxon>
        <taxon>Vespidae</taxon>
        <taxon>Vespinae</taxon>
        <taxon>Vespula</taxon>
    </lineage>
</organism>
<gene>
    <name evidence="2" type="ORF">HZH68_011849</name>
</gene>
<dbReference type="AlphaFoldDB" id="A0A834JL03"/>
<dbReference type="Proteomes" id="UP000617340">
    <property type="component" value="Unassembled WGS sequence"/>
</dbReference>
<feature type="region of interest" description="Disordered" evidence="1">
    <location>
        <begin position="43"/>
        <end position="68"/>
    </location>
</feature>
<name>A0A834JL03_VESGE</name>